<evidence type="ECO:0000259" key="1">
    <source>
        <dbReference type="Pfam" id="PF14643"/>
    </source>
</evidence>
<protein>
    <submittedName>
        <fullName evidence="2">Coiled-coil domain-containing protein 180</fullName>
    </submittedName>
</protein>
<dbReference type="Proteomes" id="UP000053875">
    <property type="component" value="Unassembled WGS sequence"/>
</dbReference>
<evidence type="ECO:0000313" key="3">
    <source>
        <dbReference type="Proteomes" id="UP000053875"/>
    </source>
</evidence>
<feature type="domain" description="DUF4455" evidence="1">
    <location>
        <begin position="1"/>
        <end position="117"/>
    </location>
</feature>
<dbReference type="InterPro" id="IPR028089">
    <property type="entry name" value="DUF4455"/>
</dbReference>
<name>A0A093IBK3_DRYPU</name>
<dbReference type="AlphaFoldDB" id="A0A093IBK3"/>
<dbReference type="Pfam" id="PF14643">
    <property type="entry name" value="DUF4455"/>
    <property type="match status" value="1"/>
</dbReference>
<dbReference type="STRING" id="118200.A0A093IBK3"/>
<dbReference type="EMBL" id="KL215305">
    <property type="protein sequence ID" value="KFV64131.1"/>
    <property type="molecule type" value="Genomic_DNA"/>
</dbReference>
<feature type="non-terminal residue" evidence="2">
    <location>
        <position position="117"/>
    </location>
</feature>
<keyword evidence="3" id="KW-1185">Reference proteome</keyword>
<reference evidence="2 3" key="1">
    <citation type="submission" date="2014-04" db="EMBL/GenBank/DDBJ databases">
        <title>Genome evolution of avian class.</title>
        <authorList>
            <person name="Zhang G."/>
            <person name="Li C."/>
        </authorList>
    </citation>
    <scope>NUCLEOTIDE SEQUENCE [LARGE SCALE GENOMIC DNA]</scope>
    <source>
        <strain evidence="2">BGI_N307</strain>
    </source>
</reference>
<evidence type="ECO:0000313" key="2">
    <source>
        <dbReference type="EMBL" id="KFV64131.1"/>
    </source>
</evidence>
<proteinExistence type="predicted"/>
<accession>A0A093IBK3</accession>
<sequence>MNRALLANQRAIAQLVFNLLQSELKWKLSHQLEWQDRVKAWKLTQKNSIAQRFREFMANEDIQNPPRVKREMENMLVDQILLHERRLEVLQHLCDLMPPTHTKAELEEWYRSLVNLN</sequence>
<gene>
    <name evidence="2" type="ORF">N307_02509</name>
</gene>
<organism evidence="2 3">
    <name type="scientific">Dryobates pubescens</name>
    <name type="common">Downy woodpecker</name>
    <name type="synonym">Picoides pubescens</name>
    <dbReference type="NCBI Taxonomy" id="118200"/>
    <lineage>
        <taxon>Eukaryota</taxon>
        <taxon>Metazoa</taxon>
        <taxon>Chordata</taxon>
        <taxon>Craniata</taxon>
        <taxon>Vertebrata</taxon>
        <taxon>Euteleostomi</taxon>
        <taxon>Archelosauria</taxon>
        <taxon>Archosauria</taxon>
        <taxon>Dinosauria</taxon>
        <taxon>Saurischia</taxon>
        <taxon>Theropoda</taxon>
        <taxon>Coelurosauria</taxon>
        <taxon>Aves</taxon>
        <taxon>Neognathae</taxon>
        <taxon>Neoaves</taxon>
        <taxon>Telluraves</taxon>
        <taxon>Coraciimorphae</taxon>
        <taxon>Piciformes</taxon>
        <taxon>Picidae</taxon>
        <taxon>Dryobates</taxon>
    </lineage>
</organism>